<dbReference type="PANTHER" id="PTHR33495:SF2">
    <property type="entry name" value="ANTI-SIGMA FACTOR ANTAGONIST TM_1081-RELATED"/>
    <property type="match status" value="1"/>
</dbReference>
<reference evidence="4 5" key="1">
    <citation type="submission" date="2020-08" db="EMBL/GenBank/DDBJ databases">
        <title>Bridging the membrane lipid divide: bacteria of the FCB group superphylum have the potential to synthesize archaeal ether lipids.</title>
        <authorList>
            <person name="Villanueva L."/>
            <person name="Von Meijenfeldt F.A.B."/>
            <person name="Westbye A.B."/>
            <person name="Yadav S."/>
            <person name="Hopmans E.C."/>
            <person name="Dutilh B.E."/>
            <person name="Sinninghe Damste J.S."/>
        </authorList>
    </citation>
    <scope>NUCLEOTIDE SEQUENCE [LARGE SCALE GENOMIC DNA]</scope>
    <source>
        <strain evidence="4">NIOZ-UU82</strain>
    </source>
</reference>
<dbReference type="Gene3D" id="3.30.750.24">
    <property type="entry name" value="STAS domain"/>
    <property type="match status" value="1"/>
</dbReference>
<dbReference type="AlphaFoldDB" id="A0A8J6T6I7"/>
<evidence type="ECO:0000313" key="4">
    <source>
        <dbReference type="EMBL" id="MBC8198719.1"/>
    </source>
</evidence>
<evidence type="ECO:0000259" key="3">
    <source>
        <dbReference type="PROSITE" id="PS50801"/>
    </source>
</evidence>
<dbReference type="Pfam" id="PF01740">
    <property type="entry name" value="STAS"/>
    <property type="match status" value="1"/>
</dbReference>
<dbReference type="EMBL" id="JACNLL010000021">
    <property type="protein sequence ID" value="MBC8198719.1"/>
    <property type="molecule type" value="Genomic_DNA"/>
</dbReference>
<dbReference type="CDD" id="cd07043">
    <property type="entry name" value="STAS_anti-anti-sigma_factors"/>
    <property type="match status" value="1"/>
</dbReference>
<accession>A0A8J6T6I7</accession>
<dbReference type="InterPro" id="IPR002645">
    <property type="entry name" value="STAS_dom"/>
</dbReference>
<sequence length="111" mass="12341">MELSTEEIGDIIVVAVLTEVLDAGNTDEFKTGFASILNESNKVVFEMSHVKFIDSSGCGTLLFCQKQLRKLGGNLKLCGVQEPVHSLFELVRMDRVIDIFDSKEKAIKSFQ</sequence>
<dbReference type="SUPFAM" id="SSF52091">
    <property type="entry name" value="SpoIIaa-like"/>
    <property type="match status" value="1"/>
</dbReference>
<organism evidence="4 5">
    <name type="scientific">Candidatus Desulfaltia bathyphila</name>
    <dbReference type="NCBI Taxonomy" id="2841697"/>
    <lineage>
        <taxon>Bacteria</taxon>
        <taxon>Pseudomonadati</taxon>
        <taxon>Thermodesulfobacteriota</taxon>
        <taxon>Desulfobacteria</taxon>
        <taxon>Desulfobacterales</taxon>
        <taxon>Desulfobacterales incertae sedis</taxon>
        <taxon>Candidatus Desulfaltia</taxon>
    </lineage>
</organism>
<dbReference type="InterPro" id="IPR003658">
    <property type="entry name" value="Anti-sigma_ant"/>
</dbReference>
<dbReference type="InterPro" id="IPR036513">
    <property type="entry name" value="STAS_dom_sf"/>
</dbReference>
<dbReference type="NCBIfam" id="TIGR00377">
    <property type="entry name" value="ant_ant_sig"/>
    <property type="match status" value="1"/>
</dbReference>
<feature type="domain" description="STAS" evidence="3">
    <location>
        <begin position="12"/>
        <end position="110"/>
    </location>
</feature>
<dbReference type="Proteomes" id="UP000603545">
    <property type="component" value="Unassembled WGS sequence"/>
</dbReference>
<dbReference type="PROSITE" id="PS50801">
    <property type="entry name" value="STAS"/>
    <property type="match status" value="1"/>
</dbReference>
<proteinExistence type="inferred from homology"/>
<dbReference type="GO" id="GO:0043856">
    <property type="term" value="F:anti-sigma factor antagonist activity"/>
    <property type="evidence" value="ECO:0007669"/>
    <property type="project" value="InterPro"/>
</dbReference>
<protein>
    <recommendedName>
        <fullName evidence="2">Anti-sigma factor antagonist</fullName>
    </recommendedName>
</protein>
<evidence type="ECO:0000256" key="1">
    <source>
        <dbReference type="ARBA" id="ARBA00009013"/>
    </source>
</evidence>
<dbReference type="PANTHER" id="PTHR33495">
    <property type="entry name" value="ANTI-SIGMA FACTOR ANTAGONIST TM_1081-RELATED-RELATED"/>
    <property type="match status" value="1"/>
</dbReference>
<gene>
    <name evidence="4" type="ORF">H8E80_01550</name>
</gene>
<name>A0A8J6T6I7_9BACT</name>
<evidence type="ECO:0000313" key="5">
    <source>
        <dbReference type="Proteomes" id="UP000603545"/>
    </source>
</evidence>
<comment type="caution">
    <text evidence="4">The sequence shown here is derived from an EMBL/GenBank/DDBJ whole genome shotgun (WGS) entry which is preliminary data.</text>
</comment>
<comment type="similarity">
    <text evidence="1 2">Belongs to the anti-sigma-factor antagonist family.</text>
</comment>
<evidence type="ECO:0000256" key="2">
    <source>
        <dbReference type="RuleBase" id="RU003749"/>
    </source>
</evidence>